<dbReference type="EMBL" id="BKCP01006072">
    <property type="protein sequence ID" value="GER41329.1"/>
    <property type="molecule type" value="Genomic_DNA"/>
</dbReference>
<evidence type="ECO:0000313" key="1">
    <source>
        <dbReference type="EMBL" id="GER41329.1"/>
    </source>
</evidence>
<dbReference type="Proteomes" id="UP000325081">
    <property type="component" value="Unassembled WGS sequence"/>
</dbReference>
<dbReference type="PANTHER" id="PTHR45786">
    <property type="entry name" value="DNA BINDING PROTEIN-LIKE"/>
    <property type="match status" value="1"/>
</dbReference>
<gene>
    <name evidence="1" type="ORF">STAS_18044</name>
</gene>
<protein>
    <submittedName>
        <fullName evidence="1">Uncharacterized protein</fullName>
    </submittedName>
</protein>
<comment type="caution">
    <text evidence="1">The sequence shown here is derived from an EMBL/GenBank/DDBJ whole genome shotgun (WGS) entry which is preliminary data.</text>
</comment>
<dbReference type="AlphaFoldDB" id="A0A5A7Q7U3"/>
<feature type="non-terminal residue" evidence="1">
    <location>
        <position position="290"/>
    </location>
</feature>
<name>A0A5A7Q7U3_STRAF</name>
<sequence>MGGDLLAKKQYIQKAIRKWRLKKLKRNFTVNHTTYMDIEENVVLPDISARTLDAFSQERRQKSIERWKAKKDRSHIKLLSQFLVMSMWLDNIVQLNLFMQYKELAESSNAANLRKRVNETLNDMRGERPNCKKSKKTRIKDAHAVLRNVPNCPHCLAKKFEYETYNLCCLDGDVCLATNDAPLIFQKLYTSSSLEANLFRTCIRTINNHFAFTSMGVHYDKALSKRNNGIYTFRVQGKIYHFIDDFFESKNLHLYFRDTDTEVANRLEACPQLTESLIEKILTVLQYNPY</sequence>
<keyword evidence="2" id="KW-1185">Reference proteome</keyword>
<dbReference type="PANTHER" id="PTHR45786:SF75">
    <property type="entry name" value="ATP-DEPENDENT DNA HELICASE"/>
    <property type="match status" value="1"/>
</dbReference>
<proteinExistence type="predicted"/>
<organism evidence="1 2">
    <name type="scientific">Striga asiatica</name>
    <name type="common">Asiatic witchweed</name>
    <name type="synonym">Buchnera asiatica</name>
    <dbReference type="NCBI Taxonomy" id="4170"/>
    <lineage>
        <taxon>Eukaryota</taxon>
        <taxon>Viridiplantae</taxon>
        <taxon>Streptophyta</taxon>
        <taxon>Embryophyta</taxon>
        <taxon>Tracheophyta</taxon>
        <taxon>Spermatophyta</taxon>
        <taxon>Magnoliopsida</taxon>
        <taxon>eudicotyledons</taxon>
        <taxon>Gunneridae</taxon>
        <taxon>Pentapetalae</taxon>
        <taxon>asterids</taxon>
        <taxon>lamiids</taxon>
        <taxon>Lamiales</taxon>
        <taxon>Orobanchaceae</taxon>
        <taxon>Buchnereae</taxon>
        <taxon>Striga</taxon>
    </lineage>
</organism>
<accession>A0A5A7Q7U3</accession>
<dbReference type="OrthoDB" id="1930928at2759"/>
<reference evidence="2" key="1">
    <citation type="journal article" date="2019" name="Curr. Biol.">
        <title>Genome Sequence of Striga asiatica Provides Insight into the Evolution of Plant Parasitism.</title>
        <authorList>
            <person name="Yoshida S."/>
            <person name="Kim S."/>
            <person name="Wafula E.K."/>
            <person name="Tanskanen J."/>
            <person name="Kim Y.M."/>
            <person name="Honaas L."/>
            <person name="Yang Z."/>
            <person name="Spallek T."/>
            <person name="Conn C.E."/>
            <person name="Ichihashi Y."/>
            <person name="Cheong K."/>
            <person name="Cui S."/>
            <person name="Der J.P."/>
            <person name="Gundlach H."/>
            <person name="Jiao Y."/>
            <person name="Hori C."/>
            <person name="Ishida J.K."/>
            <person name="Kasahara H."/>
            <person name="Kiba T."/>
            <person name="Kim M.S."/>
            <person name="Koo N."/>
            <person name="Laohavisit A."/>
            <person name="Lee Y.H."/>
            <person name="Lumba S."/>
            <person name="McCourt P."/>
            <person name="Mortimer J.C."/>
            <person name="Mutuku J.M."/>
            <person name="Nomura T."/>
            <person name="Sasaki-Sekimoto Y."/>
            <person name="Seto Y."/>
            <person name="Wang Y."/>
            <person name="Wakatake T."/>
            <person name="Sakakibara H."/>
            <person name="Demura T."/>
            <person name="Yamaguchi S."/>
            <person name="Yoneyama K."/>
            <person name="Manabe R.I."/>
            <person name="Nelson D.C."/>
            <person name="Schulman A.H."/>
            <person name="Timko M.P."/>
            <person name="dePamphilis C.W."/>
            <person name="Choi D."/>
            <person name="Shirasu K."/>
        </authorList>
    </citation>
    <scope>NUCLEOTIDE SEQUENCE [LARGE SCALE GENOMIC DNA]</scope>
    <source>
        <strain evidence="2">cv. UVA1</strain>
    </source>
</reference>
<evidence type="ECO:0000313" key="2">
    <source>
        <dbReference type="Proteomes" id="UP000325081"/>
    </source>
</evidence>